<dbReference type="InterPro" id="IPR054708">
    <property type="entry name" value="MTPAP-like_central"/>
</dbReference>
<dbReference type="PANTHER" id="PTHR23092">
    <property type="entry name" value="POLY(A) RNA POLYMERASE"/>
    <property type="match status" value="1"/>
</dbReference>
<feature type="domain" description="Poly(A) RNA polymerase mitochondrial-like central palm" evidence="2">
    <location>
        <begin position="69"/>
        <end position="194"/>
    </location>
</feature>
<dbReference type="GO" id="GO:0043634">
    <property type="term" value="P:polyadenylation-dependent ncRNA catabolic process"/>
    <property type="evidence" value="ECO:0007669"/>
    <property type="project" value="TreeGrafter"/>
</dbReference>
<dbReference type="GO" id="GO:0005730">
    <property type="term" value="C:nucleolus"/>
    <property type="evidence" value="ECO:0007669"/>
    <property type="project" value="TreeGrafter"/>
</dbReference>
<comment type="caution">
    <text evidence="3">The sequence shown here is derived from an EMBL/GenBank/DDBJ whole genome shotgun (WGS) entry which is preliminary data.</text>
</comment>
<dbReference type="GO" id="GO:1990817">
    <property type="term" value="F:poly(A) RNA polymerase activity"/>
    <property type="evidence" value="ECO:0007669"/>
    <property type="project" value="InterPro"/>
</dbReference>
<accession>A0A2S5BHY9</accession>
<protein>
    <recommendedName>
        <fullName evidence="2">Poly(A) RNA polymerase mitochondrial-like central palm domain-containing protein</fullName>
    </recommendedName>
</protein>
<evidence type="ECO:0000259" key="2">
    <source>
        <dbReference type="Pfam" id="PF22600"/>
    </source>
</evidence>
<proteinExistence type="predicted"/>
<dbReference type="SUPFAM" id="SSF81631">
    <property type="entry name" value="PAP/OAS1 substrate-binding domain"/>
    <property type="match status" value="1"/>
</dbReference>
<sequence length="709" mass="76897">MASSAVSPSRPIKPLREARAPYASATLDKFGFRVQTDEEQRARELDRAPWLVGLEECRWKDRTGLELIAEEVQAFAEWTRPSKEETALRRNVFTCFEKVVAALWPSARCELFGSSMTGIHLPDGDFDVVVQDENLLYLPTYTVLESLQDALIVAGFAHPRDIRLITGAKVPIIKLKTTEHFGGFKIDVSFNSAKGPLGARESLRLLREVDGRYPGSAERVRRLALLVKALLVTRGLNEVRDGGIGGLTVFCMVLSYVQLYPRLPFDPKIAAANDLLAFLFLYGTSFDYAQKTISTANGGGLLHKPTRFPNSRSDRLSIVHPVEPNRDLASGSYEYQSIIAVFEHSRNRLMAWPSPSERQSGHRPSALAAAGFLISKAALSQRRTNAALILDRTLEFLADAWTPTLYSSEDEYADPGADAEGLLDSFTPEEQRLLFALSGDERWSELLREHPAPNRSDPAPSARPVLPRPPVSTHPTRSMLSAGSPPFAPRGASTTSYFSANSTAQVESAFARMSLNAPPSLSTNGSLSEAPFSSSTASSSYSSYAPVYGQTSQLPRPSPVASNASTPLSTPSEHEADLVVYKPADLTRSDSGRVQTVSARSSVDSNSSTPRYEAFGDLPPVASSTPSPVTSSTPSPEKSSRRRNASGGEGRPNGDDRPPRSPRSKRGAAGGVSRSERSDLTKSPASRKGRPNGCPGSSPDGGTRPHWRP</sequence>
<dbReference type="EMBL" id="PJQD01000005">
    <property type="protein sequence ID" value="POY76390.1"/>
    <property type="molecule type" value="Genomic_DNA"/>
</dbReference>
<dbReference type="Proteomes" id="UP000237144">
    <property type="component" value="Unassembled WGS sequence"/>
</dbReference>
<dbReference type="GO" id="GO:0003729">
    <property type="term" value="F:mRNA binding"/>
    <property type="evidence" value="ECO:0007669"/>
    <property type="project" value="TreeGrafter"/>
</dbReference>
<evidence type="ECO:0000313" key="3">
    <source>
        <dbReference type="EMBL" id="POY76390.1"/>
    </source>
</evidence>
<gene>
    <name evidence="3" type="ORF">BMF94_0587</name>
</gene>
<dbReference type="Pfam" id="PF22600">
    <property type="entry name" value="MTPAP-like_central"/>
    <property type="match status" value="1"/>
</dbReference>
<dbReference type="InterPro" id="IPR045862">
    <property type="entry name" value="Trf4-like"/>
</dbReference>
<dbReference type="OrthoDB" id="273917at2759"/>
<feature type="compositionally biased region" description="Low complexity" evidence="1">
    <location>
        <begin position="526"/>
        <end position="545"/>
    </location>
</feature>
<evidence type="ECO:0000256" key="1">
    <source>
        <dbReference type="SAM" id="MobiDB-lite"/>
    </source>
</evidence>
<feature type="compositionally biased region" description="Low complexity" evidence="1">
    <location>
        <begin position="598"/>
        <end position="608"/>
    </location>
</feature>
<reference evidence="3 4" key="1">
    <citation type="journal article" date="2018" name="Front. Microbiol.">
        <title>Prospects for Fungal Bioremediation of Acidic Radioactive Waste Sites: Characterization and Genome Sequence of Rhodotorula taiwanensis MD1149.</title>
        <authorList>
            <person name="Tkavc R."/>
            <person name="Matrosova V.Y."/>
            <person name="Grichenko O.E."/>
            <person name="Gostincar C."/>
            <person name="Volpe R.P."/>
            <person name="Klimenkova P."/>
            <person name="Gaidamakova E.K."/>
            <person name="Zhou C.E."/>
            <person name="Stewart B.J."/>
            <person name="Lyman M.G."/>
            <person name="Malfatti S.A."/>
            <person name="Rubinfeld B."/>
            <person name="Courtot M."/>
            <person name="Singh J."/>
            <person name="Dalgard C.L."/>
            <person name="Hamilton T."/>
            <person name="Frey K.G."/>
            <person name="Gunde-Cimerman N."/>
            <person name="Dugan L."/>
            <person name="Daly M.J."/>
        </authorList>
    </citation>
    <scope>NUCLEOTIDE SEQUENCE [LARGE SCALE GENOMIC DNA]</scope>
    <source>
        <strain evidence="3 4">MD1149</strain>
    </source>
</reference>
<dbReference type="Gene3D" id="3.30.460.10">
    <property type="entry name" value="Beta Polymerase, domain 2"/>
    <property type="match status" value="1"/>
</dbReference>
<feature type="region of interest" description="Disordered" evidence="1">
    <location>
        <begin position="450"/>
        <end position="492"/>
    </location>
</feature>
<dbReference type="GO" id="GO:0031499">
    <property type="term" value="C:TRAMP complex"/>
    <property type="evidence" value="ECO:0007669"/>
    <property type="project" value="TreeGrafter"/>
</dbReference>
<organism evidence="3 4">
    <name type="scientific">Rhodotorula taiwanensis</name>
    <dbReference type="NCBI Taxonomy" id="741276"/>
    <lineage>
        <taxon>Eukaryota</taxon>
        <taxon>Fungi</taxon>
        <taxon>Dikarya</taxon>
        <taxon>Basidiomycota</taxon>
        <taxon>Pucciniomycotina</taxon>
        <taxon>Microbotryomycetes</taxon>
        <taxon>Sporidiobolales</taxon>
        <taxon>Sporidiobolaceae</taxon>
        <taxon>Rhodotorula</taxon>
    </lineage>
</organism>
<feature type="compositionally biased region" description="Polar residues" evidence="1">
    <location>
        <begin position="549"/>
        <end position="571"/>
    </location>
</feature>
<evidence type="ECO:0000313" key="4">
    <source>
        <dbReference type="Proteomes" id="UP000237144"/>
    </source>
</evidence>
<name>A0A2S5BHY9_9BASI</name>
<dbReference type="SUPFAM" id="SSF81301">
    <property type="entry name" value="Nucleotidyltransferase"/>
    <property type="match status" value="1"/>
</dbReference>
<dbReference type="CDD" id="cd05402">
    <property type="entry name" value="NT_PAP_TUTase"/>
    <property type="match status" value="1"/>
</dbReference>
<dbReference type="InterPro" id="IPR043519">
    <property type="entry name" value="NT_sf"/>
</dbReference>
<feature type="region of interest" description="Disordered" evidence="1">
    <location>
        <begin position="520"/>
        <end position="709"/>
    </location>
</feature>
<dbReference type="PANTHER" id="PTHR23092:SF15">
    <property type="entry name" value="INACTIVE NON-CANONICAL POLY(A) RNA POLYMERASE PROTEIN TRF4-2-RELATED"/>
    <property type="match status" value="1"/>
</dbReference>
<dbReference type="Gene3D" id="1.10.1410.10">
    <property type="match status" value="1"/>
</dbReference>
<feature type="compositionally biased region" description="Low complexity" evidence="1">
    <location>
        <begin position="619"/>
        <end position="636"/>
    </location>
</feature>
<dbReference type="GO" id="GO:0031123">
    <property type="term" value="P:RNA 3'-end processing"/>
    <property type="evidence" value="ECO:0007669"/>
    <property type="project" value="TreeGrafter"/>
</dbReference>
<dbReference type="AlphaFoldDB" id="A0A2S5BHY9"/>
<dbReference type="STRING" id="741276.A0A2S5BHY9"/>
<keyword evidence="4" id="KW-1185">Reference proteome</keyword>
<dbReference type="GO" id="GO:0010605">
    <property type="term" value="P:negative regulation of macromolecule metabolic process"/>
    <property type="evidence" value="ECO:0007669"/>
    <property type="project" value="UniProtKB-ARBA"/>
</dbReference>